<keyword evidence="3" id="KW-0645">Protease</keyword>
<dbReference type="GO" id="GO:0009372">
    <property type="term" value="P:quorum sensing"/>
    <property type="evidence" value="ECO:0007669"/>
    <property type="project" value="UniProtKB-KW"/>
</dbReference>
<comment type="caution">
    <text evidence="9">The sequence shown here is derived from an EMBL/GenBank/DDBJ whole genome shotgun (WGS) entry which is preliminary data.</text>
</comment>
<feature type="transmembrane region" description="Helical" evidence="8">
    <location>
        <begin position="165"/>
        <end position="183"/>
    </location>
</feature>
<dbReference type="GO" id="GO:0016020">
    <property type="term" value="C:membrane"/>
    <property type="evidence" value="ECO:0007669"/>
    <property type="project" value="InterPro"/>
</dbReference>
<feature type="transmembrane region" description="Helical" evidence="8">
    <location>
        <begin position="105"/>
        <end position="123"/>
    </location>
</feature>
<sequence length="202" mass="23694">MKRKISEYCIGKLLEYNEITDAEIDLYAYGIESVITIAINWSITLFLGIIFKQLIPTLIFSIIYIPLRSFAGGYHAKTEGRCFLYSLTLIVICEIVIKSSLSRNFHVWMVLFLVSIIIIYIWAPIEAESKPIFSEDSNKFRKIIFKIVIFSTLLLLIFIRKKKYIWCQSVFLAFVIEGLLLMIERKRRNTLVSYKKHILDFK</sequence>
<dbReference type="GO" id="GO:0008233">
    <property type="term" value="F:peptidase activity"/>
    <property type="evidence" value="ECO:0007669"/>
    <property type="project" value="UniProtKB-KW"/>
</dbReference>
<evidence type="ECO:0000313" key="9">
    <source>
        <dbReference type="EMBL" id="MDB8686442.1"/>
    </source>
</evidence>
<keyword evidence="6 8" id="KW-1133">Transmembrane helix</keyword>
<keyword evidence="7 8" id="KW-0472">Membrane</keyword>
<reference evidence="9" key="1">
    <citation type="submission" date="2023-01" db="EMBL/GenBank/DDBJ databases">
        <title>Human gut microbiome strain richness.</title>
        <authorList>
            <person name="Chen-Liaw A."/>
        </authorList>
    </citation>
    <scope>NUCLEOTIDE SEQUENCE</scope>
    <source>
        <strain evidence="9">RTP21484st1_H11_RTP21484_190118</strain>
    </source>
</reference>
<keyword evidence="1" id="KW-1003">Cell membrane</keyword>
<feature type="transmembrane region" description="Helical" evidence="8">
    <location>
        <begin position="82"/>
        <end position="99"/>
    </location>
</feature>
<gene>
    <name evidence="9" type="ORF">PNW85_07120</name>
</gene>
<dbReference type="RefSeq" id="WP_272107808.1">
    <property type="nucleotide sequence ID" value="NZ_JAQMLA010000015.1"/>
</dbReference>
<accession>A0AAW6DH66</accession>
<evidence type="ECO:0000256" key="3">
    <source>
        <dbReference type="ARBA" id="ARBA00022670"/>
    </source>
</evidence>
<evidence type="ECO:0000256" key="7">
    <source>
        <dbReference type="ARBA" id="ARBA00023136"/>
    </source>
</evidence>
<dbReference type="InterPro" id="IPR006741">
    <property type="entry name" value="AgrB"/>
</dbReference>
<evidence type="ECO:0000256" key="6">
    <source>
        <dbReference type="ARBA" id="ARBA00022989"/>
    </source>
</evidence>
<keyword evidence="2" id="KW-0673">Quorum sensing</keyword>
<dbReference type="SMART" id="SM00793">
    <property type="entry name" value="AgrB"/>
    <property type="match status" value="1"/>
</dbReference>
<name>A0AAW6DH66_MEDGN</name>
<dbReference type="Proteomes" id="UP001212160">
    <property type="component" value="Unassembled WGS sequence"/>
</dbReference>
<feature type="transmembrane region" description="Helical" evidence="8">
    <location>
        <begin position="49"/>
        <end position="70"/>
    </location>
</feature>
<evidence type="ECO:0000256" key="1">
    <source>
        <dbReference type="ARBA" id="ARBA00022475"/>
    </source>
</evidence>
<keyword evidence="4 8" id="KW-0812">Transmembrane</keyword>
<dbReference type="EMBL" id="JAQMLA010000015">
    <property type="protein sequence ID" value="MDB8686442.1"/>
    <property type="molecule type" value="Genomic_DNA"/>
</dbReference>
<evidence type="ECO:0000256" key="4">
    <source>
        <dbReference type="ARBA" id="ARBA00022692"/>
    </source>
</evidence>
<dbReference type="Pfam" id="PF04647">
    <property type="entry name" value="AgrB"/>
    <property type="match status" value="1"/>
</dbReference>
<evidence type="ECO:0000313" key="10">
    <source>
        <dbReference type="Proteomes" id="UP001212160"/>
    </source>
</evidence>
<proteinExistence type="predicted"/>
<evidence type="ECO:0000256" key="8">
    <source>
        <dbReference type="SAM" id="Phobius"/>
    </source>
</evidence>
<dbReference type="AlphaFoldDB" id="A0AAW6DH66"/>
<keyword evidence="5" id="KW-0378">Hydrolase</keyword>
<evidence type="ECO:0000256" key="2">
    <source>
        <dbReference type="ARBA" id="ARBA00022654"/>
    </source>
</evidence>
<protein>
    <submittedName>
        <fullName evidence="9">Accessory gene regulator B family protein</fullName>
    </submittedName>
</protein>
<organism evidence="9 10">
    <name type="scientific">Mediterraneibacter gnavus</name>
    <name type="common">Ruminococcus gnavus</name>
    <dbReference type="NCBI Taxonomy" id="33038"/>
    <lineage>
        <taxon>Bacteria</taxon>
        <taxon>Bacillati</taxon>
        <taxon>Bacillota</taxon>
        <taxon>Clostridia</taxon>
        <taxon>Lachnospirales</taxon>
        <taxon>Lachnospiraceae</taxon>
        <taxon>Mediterraneibacter</taxon>
    </lineage>
</organism>
<dbReference type="GO" id="GO:0006508">
    <property type="term" value="P:proteolysis"/>
    <property type="evidence" value="ECO:0007669"/>
    <property type="project" value="UniProtKB-KW"/>
</dbReference>
<feature type="transmembrane region" description="Helical" evidence="8">
    <location>
        <begin position="143"/>
        <end position="159"/>
    </location>
</feature>
<evidence type="ECO:0000256" key="5">
    <source>
        <dbReference type="ARBA" id="ARBA00022801"/>
    </source>
</evidence>